<reference evidence="2" key="2">
    <citation type="submission" date="2023-06" db="EMBL/GenBank/DDBJ databases">
        <authorList>
            <person name="Ma L."/>
            <person name="Liu K.-W."/>
            <person name="Li Z."/>
            <person name="Hsiao Y.-Y."/>
            <person name="Qi Y."/>
            <person name="Fu T."/>
            <person name="Tang G."/>
            <person name="Zhang D."/>
            <person name="Sun W.-H."/>
            <person name="Liu D.-K."/>
            <person name="Li Y."/>
            <person name="Chen G.-Z."/>
            <person name="Liu X.-D."/>
            <person name="Liao X.-Y."/>
            <person name="Jiang Y.-T."/>
            <person name="Yu X."/>
            <person name="Hao Y."/>
            <person name="Huang J."/>
            <person name="Zhao X.-W."/>
            <person name="Ke S."/>
            <person name="Chen Y.-Y."/>
            <person name="Wu W.-L."/>
            <person name="Hsu J.-L."/>
            <person name="Lin Y.-F."/>
            <person name="Huang M.-D."/>
            <person name="Li C.-Y."/>
            <person name="Huang L."/>
            <person name="Wang Z.-W."/>
            <person name="Zhao X."/>
            <person name="Zhong W.-Y."/>
            <person name="Peng D.-H."/>
            <person name="Ahmad S."/>
            <person name="Lan S."/>
            <person name="Zhang J.-S."/>
            <person name="Tsai W.-C."/>
            <person name="Van De Peer Y."/>
            <person name="Liu Z.-J."/>
        </authorList>
    </citation>
    <scope>NUCLEOTIDE SEQUENCE</scope>
    <source>
        <strain evidence="2">CP</strain>
        <tissue evidence="2">Leaves</tissue>
    </source>
</reference>
<dbReference type="Proteomes" id="UP001180020">
    <property type="component" value="Unassembled WGS sequence"/>
</dbReference>
<accession>A0AAV9DW92</accession>
<gene>
    <name evidence="2" type="ORF">QJS10_CPB11g00975</name>
</gene>
<feature type="region of interest" description="Disordered" evidence="1">
    <location>
        <begin position="1"/>
        <end position="29"/>
    </location>
</feature>
<sequence length="114" mass="12336">MASRAAIAAASRTGSVARLSSPSSSASARAAKLIHRRGLAGGGDHHGPAKINFWQDPLSPSMWKEEQFVIISLSGWGLLGYGGYKLFSGGKKETKELLWHLHYCLRLPSLHQLP</sequence>
<reference evidence="2" key="1">
    <citation type="journal article" date="2023" name="Nat. Commun.">
        <title>Diploid and tetraploid genomes of Acorus and the evolution of monocots.</title>
        <authorList>
            <person name="Ma L."/>
            <person name="Liu K.W."/>
            <person name="Li Z."/>
            <person name="Hsiao Y.Y."/>
            <person name="Qi Y."/>
            <person name="Fu T."/>
            <person name="Tang G.D."/>
            <person name="Zhang D."/>
            <person name="Sun W.H."/>
            <person name="Liu D.K."/>
            <person name="Li Y."/>
            <person name="Chen G.Z."/>
            <person name="Liu X.D."/>
            <person name="Liao X.Y."/>
            <person name="Jiang Y.T."/>
            <person name="Yu X."/>
            <person name="Hao Y."/>
            <person name="Huang J."/>
            <person name="Zhao X.W."/>
            <person name="Ke S."/>
            <person name="Chen Y.Y."/>
            <person name="Wu W.L."/>
            <person name="Hsu J.L."/>
            <person name="Lin Y.F."/>
            <person name="Huang M.D."/>
            <person name="Li C.Y."/>
            <person name="Huang L."/>
            <person name="Wang Z.W."/>
            <person name="Zhao X."/>
            <person name="Zhong W.Y."/>
            <person name="Peng D.H."/>
            <person name="Ahmad S."/>
            <person name="Lan S."/>
            <person name="Zhang J.S."/>
            <person name="Tsai W.C."/>
            <person name="Van de Peer Y."/>
            <person name="Liu Z.J."/>
        </authorList>
    </citation>
    <scope>NUCLEOTIDE SEQUENCE</scope>
    <source>
        <strain evidence="2">CP</strain>
    </source>
</reference>
<organism evidence="2 3">
    <name type="scientific">Acorus calamus</name>
    <name type="common">Sweet flag</name>
    <dbReference type="NCBI Taxonomy" id="4465"/>
    <lineage>
        <taxon>Eukaryota</taxon>
        <taxon>Viridiplantae</taxon>
        <taxon>Streptophyta</taxon>
        <taxon>Embryophyta</taxon>
        <taxon>Tracheophyta</taxon>
        <taxon>Spermatophyta</taxon>
        <taxon>Magnoliopsida</taxon>
        <taxon>Liliopsida</taxon>
        <taxon>Acoraceae</taxon>
        <taxon>Acorus</taxon>
    </lineage>
</organism>
<evidence type="ECO:0000313" key="2">
    <source>
        <dbReference type="EMBL" id="KAK1305219.1"/>
    </source>
</evidence>
<proteinExistence type="predicted"/>
<dbReference type="AlphaFoldDB" id="A0AAV9DW92"/>
<evidence type="ECO:0000256" key="1">
    <source>
        <dbReference type="SAM" id="MobiDB-lite"/>
    </source>
</evidence>
<evidence type="ECO:0000313" key="3">
    <source>
        <dbReference type="Proteomes" id="UP001180020"/>
    </source>
</evidence>
<dbReference type="PANTHER" id="PTHR35292:SF13">
    <property type="entry name" value="OS03G0581800 PROTEIN"/>
    <property type="match status" value="1"/>
</dbReference>
<comment type="caution">
    <text evidence="2">The sequence shown here is derived from an EMBL/GenBank/DDBJ whole genome shotgun (WGS) entry which is preliminary data.</text>
</comment>
<keyword evidence="3" id="KW-1185">Reference proteome</keyword>
<dbReference type="EMBL" id="JAUJYO010000011">
    <property type="protein sequence ID" value="KAK1305219.1"/>
    <property type="molecule type" value="Genomic_DNA"/>
</dbReference>
<name>A0AAV9DW92_ACOCL</name>
<protein>
    <submittedName>
        <fullName evidence="2">Uncharacterized protein</fullName>
    </submittedName>
</protein>
<dbReference type="PANTHER" id="PTHR35292">
    <property type="entry name" value="EXPRESSED PROTEIN"/>
    <property type="match status" value="1"/>
</dbReference>